<protein>
    <submittedName>
        <fullName evidence="1">Uncharacterized protein</fullName>
    </submittedName>
</protein>
<accession>A0ACB8UNM1</accession>
<reference evidence="1" key="1">
    <citation type="journal article" date="2022" name="bioRxiv">
        <title>Population genetic analysis of Ophidiomyces ophidiicola, the causative agent of snake fungal disease, indicates recent introductions to the USA.</title>
        <authorList>
            <person name="Ladner J.T."/>
            <person name="Palmer J.M."/>
            <person name="Ettinger C.L."/>
            <person name="Stajich J.E."/>
            <person name="Farrell T.M."/>
            <person name="Glorioso B.M."/>
            <person name="Lawson B."/>
            <person name="Price S.J."/>
            <person name="Stengle A.G."/>
            <person name="Grear D.A."/>
            <person name="Lorch J.M."/>
        </authorList>
    </citation>
    <scope>NUCLEOTIDE SEQUENCE</scope>
    <source>
        <strain evidence="1">NWHC 24266-5</strain>
    </source>
</reference>
<organism evidence="1">
    <name type="scientific">Ophidiomyces ophidiicola</name>
    <dbReference type="NCBI Taxonomy" id="1387563"/>
    <lineage>
        <taxon>Eukaryota</taxon>
        <taxon>Fungi</taxon>
        <taxon>Dikarya</taxon>
        <taxon>Ascomycota</taxon>
        <taxon>Pezizomycotina</taxon>
        <taxon>Eurotiomycetes</taxon>
        <taxon>Eurotiomycetidae</taxon>
        <taxon>Onygenales</taxon>
        <taxon>Onygenaceae</taxon>
        <taxon>Ophidiomyces</taxon>
    </lineage>
</organism>
<gene>
    <name evidence="1" type="ORF">LOY88_006155</name>
</gene>
<evidence type="ECO:0000313" key="1">
    <source>
        <dbReference type="EMBL" id="KAI2382285.1"/>
    </source>
</evidence>
<name>A0ACB8UNM1_9EURO</name>
<proteinExistence type="predicted"/>
<dbReference type="EMBL" id="JALBCA010000132">
    <property type="protein sequence ID" value="KAI2382285.1"/>
    <property type="molecule type" value="Genomic_DNA"/>
</dbReference>
<comment type="caution">
    <text evidence="1">The sequence shown here is derived from an EMBL/GenBank/DDBJ whole genome shotgun (WGS) entry which is preliminary data.</text>
</comment>
<sequence length="629" mass="69415">MFLIEGNGNAILYTGDIRAEPWWINTIIRSPVLIPYTIGNNRLNRIYLDTALAGKSDTYTSFPTKAEGIRELLQKVQAYPQDTVFYLRNWTFGYEDVWLALSAALNTKVHVDSYQLKLYNSLASKDGHDLGIEEASYLCGFRLGNSWVPGCLTAKTDSHSARIHSCEPGVVCSTISTSPSVFITPIVTRNDEGSDIMEIGAGGGMGDLMQNHNLQLPDDAAVGRFITLCSEQIQDDVTRNEIISAVSKAYVSESKSLSLDSYGIKEEDEITLTKLVSILSHGPKKSHSLGNGETGSSKLPSTIRFPYSRHSSYEELCALVSAFRPRDVYPCTIDADTWCESISMEALFGKFCSDTIFLHDNEMRELAEEHEFRPQKRARCESDTPSVCTSTQASIVEPNVSQDPLSSKPTEQLKTMKHAENTNMKMPTTQLNIGATNGDVDAIIENIDFSFPSQLSSDFSESQFAESSTTTNNRMQAIKKALKEKAFNNELEFFFDSSSDSISLPPSPKHNSHSGDRRPSVQGTPVIDEKGHSHSEQEIEENDGPPTSPLSLSSSAFASQGTIQIPSDSEDRTNAATSEGLVCENQEMPSLKRTRSRISAYRAARGERWSAFHSLISAGNNHTTRDEEL</sequence>